<dbReference type="Pfam" id="PF14547">
    <property type="entry name" value="Hydrophob_seed"/>
    <property type="match status" value="1"/>
</dbReference>
<protein>
    <submittedName>
        <fullName evidence="4">Hydrophobic seed protein domain</fullName>
    </submittedName>
</protein>
<reference evidence="4 5" key="1">
    <citation type="submission" date="2023-12" db="EMBL/GenBank/DDBJ databases">
        <title>A high-quality genome assembly for Dillenia turbinata (Dilleniales).</title>
        <authorList>
            <person name="Chanderbali A."/>
        </authorList>
    </citation>
    <scope>NUCLEOTIDE SEQUENCE [LARGE SCALE GENOMIC DNA]</scope>
    <source>
        <strain evidence="4">LSX21</strain>
        <tissue evidence="4">Leaf</tissue>
    </source>
</reference>
<sequence length="131" mass="13515">MASKSTALLALLLALNLLFFSLVSACGPCPPSPKPKPKPTPSPSMGKCPRDTLKLGVCVDLLKGLLGLTLGTPPKKPCCSLIKGLADLDAAVCLCTAIKASVLGIKLNLPVDLSLLLNVYSKKVPSGFQCA</sequence>
<dbReference type="Gene3D" id="1.10.110.10">
    <property type="entry name" value="Plant lipid-transfer and hydrophobic proteins"/>
    <property type="match status" value="1"/>
</dbReference>
<keyword evidence="1 2" id="KW-0732">Signal</keyword>
<name>A0AAN8UT78_9MAGN</name>
<dbReference type="AlphaFoldDB" id="A0AAN8UT78"/>
<evidence type="ECO:0000256" key="2">
    <source>
        <dbReference type="SAM" id="SignalP"/>
    </source>
</evidence>
<dbReference type="SUPFAM" id="SSF47699">
    <property type="entry name" value="Bifunctional inhibitor/lipid-transfer protein/seed storage 2S albumin"/>
    <property type="match status" value="1"/>
</dbReference>
<feature type="domain" description="Bifunctional inhibitor/plant lipid transfer protein/seed storage helical" evidence="3">
    <location>
        <begin position="48"/>
        <end position="130"/>
    </location>
</feature>
<dbReference type="InterPro" id="IPR016140">
    <property type="entry name" value="Bifunc_inhib/LTP/seed_store"/>
</dbReference>
<evidence type="ECO:0000256" key="1">
    <source>
        <dbReference type="ARBA" id="ARBA00022729"/>
    </source>
</evidence>
<dbReference type="InterPro" id="IPR051636">
    <property type="entry name" value="Plant_LTP/defense-related"/>
</dbReference>
<dbReference type="SMART" id="SM00499">
    <property type="entry name" value="AAI"/>
    <property type="match status" value="1"/>
</dbReference>
<dbReference type="EMBL" id="JBAMMX010000023">
    <property type="protein sequence ID" value="KAK6917156.1"/>
    <property type="molecule type" value="Genomic_DNA"/>
</dbReference>
<dbReference type="Proteomes" id="UP001370490">
    <property type="component" value="Unassembled WGS sequence"/>
</dbReference>
<evidence type="ECO:0000313" key="4">
    <source>
        <dbReference type="EMBL" id="KAK6917156.1"/>
    </source>
</evidence>
<evidence type="ECO:0000259" key="3">
    <source>
        <dbReference type="SMART" id="SM00499"/>
    </source>
</evidence>
<feature type="chain" id="PRO_5042926129" evidence="2">
    <location>
        <begin position="26"/>
        <end position="131"/>
    </location>
</feature>
<evidence type="ECO:0000313" key="5">
    <source>
        <dbReference type="Proteomes" id="UP001370490"/>
    </source>
</evidence>
<accession>A0AAN8UT78</accession>
<organism evidence="4 5">
    <name type="scientific">Dillenia turbinata</name>
    <dbReference type="NCBI Taxonomy" id="194707"/>
    <lineage>
        <taxon>Eukaryota</taxon>
        <taxon>Viridiplantae</taxon>
        <taxon>Streptophyta</taxon>
        <taxon>Embryophyta</taxon>
        <taxon>Tracheophyta</taxon>
        <taxon>Spermatophyta</taxon>
        <taxon>Magnoliopsida</taxon>
        <taxon>eudicotyledons</taxon>
        <taxon>Gunneridae</taxon>
        <taxon>Pentapetalae</taxon>
        <taxon>Dilleniales</taxon>
        <taxon>Dilleniaceae</taxon>
        <taxon>Dillenia</taxon>
    </lineage>
</organism>
<keyword evidence="5" id="KW-1185">Reference proteome</keyword>
<feature type="signal peptide" evidence="2">
    <location>
        <begin position="1"/>
        <end position="25"/>
    </location>
</feature>
<comment type="caution">
    <text evidence="4">The sequence shown here is derived from an EMBL/GenBank/DDBJ whole genome shotgun (WGS) entry which is preliminary data.</text>
</comment>
<dbReference type="PANTHER" id="PTHR31731">
    <property type="match status" value="1"/>
</dbReference>
<dbReference type="InterPro" id="IPR027923">
    <property type="entry name" value="Hydrophob_seed_dom"/>
</dbReference>
<dbReference type="InterPro" id="IPR036312">
    <property type="entry name" value="Bifun_inhib/LTP/seed_sf"/>
</dbReference>
<gene>
    <name evidence="4" type="ORF">RJ641_017907</name>
</gene>
<dbReference type="FunFam" id="1.10.110.10:FF:000003">
    <property type="entry name" value="pEARLI1-like lipid transfer protein 1"/>
    <property type="match status" value="1"/>
</dbReference>
<proteinExistence type="predicted"/>
<dbReference type="CDD" id="cd01958">
    <property type="entry name" value="HPS_like"/>
    <property type="match status" value="1"/>
</dbReference>
<dbReference type="PROSITE" id="PS51257">
    <property type="entry name" value="PROKAR_LIPOPROTEIN"/>
    <property type="match status" value="1"/>
</dbReference>